<dbReference type="SUPFAM" id="SSF56601">
    <property type="entry name" value="beta-lactamase/transpeptidase-like"/>
    <property type="match status" value="1"/>
</dbReference>
<evidence type="ECO:0000259" key="1">
    <source>
        <dbReference type="Pfam" id="PF00144"/>
    </source>
</evidence>
<dbReference type="Gene3D" id="3.40.710.10">
    <property type="entry name" value="DD-peptidase/beta-lactamase superfamily"/>
    <property type="match status" value="1"/>
</dbReference>
<organism evidence="2 3">
    <name type="scientific">Nonomuraea glycinis</name>
    <dbReference type="NCBI Taxonomy" id="2047744"/>
    <lineage>
        <taxon>Bacteria</taxon>
        <taxon>Bacillati</taxon>
        <taxon>Actinomycetota</taxon>
        <taxon>Actinomycetes</taxon>
        <taxon>Streptosporangiales</taxon>
        <taxon>Streptosporangiaceae</taxon>
        <taxon>Nonomuraea</taxon>
    </lineage>
</organism>
<dbReference type="InterPro" id="IPR001466">
    <property type="entry name" value="Beta-lactam-related"/>
</dbReference>
<name>A0A918AAT5_9ACTN</name>
<dbReference type="PANTHER" id="PTHR46825:SF7">
    <property type="entry name" value="D-ALANYL-D-ALANINE CARBOXYPEPTIDASE"/>
    <property type="match status" value="1"/>
</dbReference>
<gene>
    <name evidence="2" type="ORF">GCM10012278_61090</name>
</gene>
<dbReference type="RefSeq" id="WP_189142191.1">
    <property type="nucleotide sequence ID" value="NZ_BMNK01000012.1"/>
</dbReference>
<evidence type="ECO:0000313" key="2">
    <source>
        <dbReference type="EMBL" id="GGP12609.1"/>
    </source>
</evidence>
<protein>
    <submittedName>
        <fullName evidence="2">Serine hydrolase</fullName>
    </submittedName>
</protein>
<dbReference type="GO" id="GO:0016787">
    <property type="term" value="F:hydrolase activity"/>
    <property type="evidence" value="ECO:0007669"/>
    <property type="project" value="UniProtKB-KW"/>
</dbReference>
<dbReference type="InterPro" id="IPR050491">
    <property type="entry name" value="AmpC-like"/>
</dbReference>
<comment type="caution">
    <text evidence="2">The sequence shown here is derived from an EMBL/GenBank/DDBJ whole genome shotgun (WGS) entry which is preliminary data.</text>
</comment>
<keyword evidence="2" id="KW-0378">Hydrolase</keyword>
<dbReference type="AlphaFoldDB" id="A0A918AAT5"/>
<keyword evidence="3" id="KW-1185">Reference proteome</keyword>
<reference evidence="2" key="1">
    <citation type="journal article" date="2014" name="Int. J. Syst. Evol. Microbiol.">
        <title>Complete genome sequence of Corynebacterium casei LMG S-19264T (=DSM 44701T), isolated from a smear-ripened cheese.</title>
        <authorList>
            <consortium name="US DOE Joint Genome Institute (JGI-PGF)"/>
            <person name="Walter F."/>
            <person name="Albersmeier A."/>
            <person name="Kalinowski J."/>
            <person name="Ruckert C."/>
        </authorList>
    </citation>
    <scope>NUCLEOTIDE SEQUENCE</scope>
    <source>
        <strain evidence="2">CGMCC 4.7430</strain>
    </source>
</reference>
<dbReference type="Proteomes" id="UP000660745">
    <property type="component" value="Unassembled WGS sequence"/>
</dbReference>
<dbReference type="EMBL" id="BMNK01000012">
    <property type="protein sequence ID" value="GGP12609.1"/>
    <property type="molecule type" value="Genomic_DNA"/>
</dbReference>
<evidence type="ECO:0000313" key="3">
    <source>
        <dbReference type="Proteomes" id="UP000660745"/>
    </source>
</evidence>
<dbReference type="Pfam" id="PF00144">
    <property type="entry name" value="Beta-lactamase"/>
    <property type="match status" value="1"/>
</dbReference>
<dbReference type="InterPro" id="IPR006311">
    <property type="entry name" value="TAT_signal"/>
</dbReference>
<dbReference type="PANTHER" id="PTHR46825">
    <property type="entry name" value="D-ALANYL-D-ALANINE-CARBOXYPEPTIDASE/ENDOPEPTIDASE AMPH"/>
    <property type="match status" value="1"/>
</dbReference>
<dbReference type="PROSITE" id="PS51318">
    <property type="entry name" value="TAT"/>
    <property type="match status" value="1"/>
</dbReference>
<feature type="domain" description="Beta-lactamase-related" evidence="1">
    <location>
        <begin position="46"/>
        <end position="369"/>
    </location>
</feature>
<reference evidence="2" key="2">
    <citation type="submission" date="2020-09" db="EMBL/GenBank/DDBJ databases">
        <authorList>
            <person name="Sun Q."/>
            <person name="Zhou Y."/>
        </authorList>
    </citation>
    <scope>NUCLEOTIDE SEQUENCE</scope>
    <source>
        <strain evidence="2">CGMCC 4.7430</strain>
    </source>
</reference>
<proteinExistence type="predicted"/>
<dbReference type="InterPro" id="IPR012338">
    <property type="entry name" value="Beta-lactam/transpept-like"/>
</dbReference>
<sequence>MSKLVEAPARTLRRGVLAAAAVAAMTGLVLGGLPATASAKTDPVQKSLDKLVNKHKFPGVMASVRDADGNTTDYVAGVASLKTKAEVPVDGYGRIGSASKMFTAVVLLQLAGEGKVKLDAPVERYLPKLVRGKGIDGRKITTRQLLQHTAGLPNYTDLIPDYQKIRHTTFSERRLVDIALAKKASFAPGTKWAYSNTGYILAGMVAEKVTGQSISRLVEKRVIDKLGLEETYWPGKGVETLRDPHPHGYLSVGPKKPLLDYTKMDPSWGGAAGQLVATPSDLNRFLVGLQDGKLLKPKQFKEMTTTVKTTFPPTWNWRYGLGLIKMKLSCGGTAIGHGGDIHGYETRDAVTPDGRAVTVIVTSLPQSEAAGNAVLATVDSALCADS</sequence>
<accession>A0A918AAT5</accession>